<dbReference type="Proteomes" id="UP000177197">
    <property type="component" value="Unassembled WGS sequence"/>
</dbReference>
<evidence type="ECO:0000256" key="1">
    <source>
        <dbReference type="SAM" id="Phobius"/>
    </source>
</evidence>
<keyword evidence="1" id="KW-0472">Membrane</keyword>
<feature type="domain" description="Transcriptional repressor PaaX-like central Cas2-like" evidence="2">
    <location>
        <begin position="99"/>
        <end position="171"/>
    </location>
</feature>
<feature type="transmembrane region" description="Helical" evidence="1">
    <location>
        <begin position="12"/>
        <end position="36"/>
    </location>
</feature>
<dbReference type="EMBL" id="MEYV01000004">
    <property type="protein sequence ID" value="OGD40620.1"/>
    <property type="molecule type" value="Genomic_DNA"/>
</dbReference>
<proteinExistence type="predicted"/>
<dbReference type="Pfam" id="PF20803">
    <property type="entry name" value="PaaX_M"/>
    <property type="match status" value="1"/>
</dbReference>
<reference evidence="3 4" key="1">
    <citation type="journal article" date="2016" name="Nat. Commun.">
        <title>Thousands of microbial genomes shed light on interconnected biogeochemical processes in an aquifer system.</title>
        <authorList>
            <person name="Anantharaman K."/>
            <person name="Brown C.T."/>
            <person name="Hug L.A."/>
            <person name="Sharon I."/>
            <person name="Castelle C.J."/>
            <person name="Probst A.J."/>
            <person name="Thomas B.C."/>
            <person name="Singh A."/>
            <person name="Wilkins M.J."/>
            <person name="Karaoz U."/>
            <person name="Brodie E.L."/>
            <person name="Williams K.H."/>
            <person name="Hubbard S.S."/>
            <person name="Banfield J.F."/>
        </authorList>
    </citation>
    <scope>NUCLEOTIDE SEQUENCE [LARGE SCALE GENOMIC DNA]</scope>
</reference>
<accession>A0A1F5CCN8</accession>
<organism evidence="3 4">
    <name type="scientific">Candidatus Azambacteria bacterium RIFCSPLOWO2_02_FULL_44_14</name>
    <dbReference type="NCBI Taxonomy" id="1797306"/>
    <lineage>
        <taxon>Bacteria</taxon>
        <taxon>Candidatus Azamiibacteriota</taxon>
    </lineage>
</organism>
<dbReference type="InterPro" id="IPR048846">
    <property type="entry name" value="PaaX-like_central"/>
</dbReference>
<evidence type="ECO:0000259" key="2">
    <source>
        <dbReference type="Pfam" id="PF20803"/>
    </source>
</evidence>
<sequence>MNNKAAKTKLLLKYIAAGGAIAIISLISPQLPYRLLRAYIKNRKFQKDRLLQDLKRLQKRELLDYKTLPTGELQISLKSAGKKQILRYEIDNMRINRPPKWDKKWRLIVFDIPDRKRAASNALRAKCKELGLYQLQKSIYIYPFPCEAEIEFISSIFNVRDHVLIMNVSDFEGDKKLMKLFQI</sequence>
<dbReference type="Gene3D" id="3.30.70.2650">
    <property type="match status" value="1"/>
</dbReference>
<protein>
    <recommendedName>
        <fullName evidence="2">Transcriptional repressor PaaX-like central Cas2-like domain-containing protein</fullName>
    </recommendedName>
</protein>
<evidence type="ECO:0000313" key="4">
    <source>
        <dbReference type="Proteomes" id="UP000177197"/>
    </source>
</evidence>
<dbReference type="SUPFAM" id="SSF143430">
    <property type="entry name" value="TTP0101/SSO1404-like"/>
    <property type="match status" value="1"/>
</dbReference>
<gene>
    <name evidence="3" type="ORF">A3I30_01205</name>
</gene>
<keyword evidence="1" id="KW-0812">Transmembrane</keyword>
<name>A0A1F5CCN8_9BACT</name>
<keyword evidence="1" id="KW-1133">Transmembrane helix</keyword>
<dbReference type="AlphaFoldDB" id="A0A1F5CCN8"/>
<evidence type="ECO:0000313" key="3">
    <source>
        <dbReference type="EMBL" id="OGD40620.1"/>
    </source>
</evidence>
<comment type="caution">
    <text evidence="3">The sequence shown here is derived from an EMBL/GenBank/DDBJ whole genome shotgun (WGS) entry which is preliminary data.</text>
</comment>